<feature type="region of interest" description="Disordered" evidence="1">
    <location>
        <begin position="1"/>
        <end position="122"/>
    </location>
</feature>
<dbReference type="Proteomes" id="UP000654471">
    <property type="component" value="Unassembled WGS sequence"/>
</dbReference>
<comment type="caution">
    <text evidence="2">The sequence shown here is derived from an EMBL/GenBank/DDBJ whole genome shotgun (WGS) entry which is preliminary data.</text>
</comment>
<sequence length="122" mass="12640">MCRAVGAPPDCLHRGGRAARAGESGSGVNPALPQQCRDMDRLRPTPASLRSPPRSAPARPHRAASPALRLPPEFPVTITVPAVEHAEHSGSATAAAAAAPPRPDVPQAPHEPRPISPTGRAR</sequence>
<proteinExistence type="predicted"/>
<evidence type="ECO:0000313" key="3">
    <source>
        <dbReference type="Proteomes" id="UP000654471"/>
    </source>
</evidence>
<gene>
    <name evidence="2" type="ORF">GCM10010211_45920</name>
</gene>
<name>A0ABQ2VCR8_9ACTN</name>
<evidence type="ECO:0000256" key="1">
    <source>
        <dbReference type="SAM" id="MobiDB-lite"/>
    </source>
</evidence>
<dbReference type="EMBL" id="BMRP01000016">
    <property type="protein sequence ID" value="GGU74814.1"/>
    <property type="molecule type" value="Genomic_DNA"/>
</dbReference>
<protein>
    <submittedName>
        <fullName evidence="2">Uncharacterized protein</fullName>
    </submittedName>
</protein>
<organism evidence="2 3">
    <name type="scientific">Streptomyces albospinus</name>
    <dbReference type="NCBI Taxonomy" id="285515"/>
    <lineage>
        <taxon>Bacteria</taxon>
        <taxon>Bacillati</taxon>
        <taxon>Actinomycetota</taxon>
        <taxon>Actinomycetes</taxon>
        <taxon>Kitasatosporales</taxon>
        <taxon>Streptomycetaceae</taxon>
        <taxon>Streptomyces</taxon>
    </lineage>
</organism>
<feature type="compositionally biased region" description="Low complexity" evidence="1">
    <location>
        <begin position="44"/>
        <end position="71"/>
    </location>
</feature>
<keyword evidence="3" id="KW-1185">Reference proteome</keyword>
<reference evidence="3" key="1">
    <citation type="journal article" date="2019" name="Int. J. Syst. Evol. Microbiol.">
        <title>The Global Catalogue of Microorganisms (GCM) 10K type strain sequencing project: providing services to taxonomists for standard genome sequencing and annotation.</title>
        <authorList>
            <consortium name="The Broad Institute Genomics Platform"/>
            <consortium name="The Broad Institute Genome Sequencing Center for Infectious Disease"/>
            <person name="Wu L."/>
            <person name="Ma J."/>
        </authorList>
    </citation>
    <scope>NUCLEOTIDE SEQUENCE [LARGE SCALE GENOMIC DNA]</scope>
    <source>
        <strain evidence="3">JCM 3399</strain>
    </source>
</reference>
<accession>A0ABQ2VCR8</accession>
<evidence type="ECO:0000313" key="2">
    <source>
        <dbReference type="EMBL" id="GGU74814.1"/>
    </source>
</evidence>